<reference evidence="3" key="1">
    <citation type="submission" date="2018-05" db="EMBL/GenBank/DDBJ databases">
        <authorList>
            <person name="Lanie J.A."/>
            <person name="Ng W.-L."/>
            <person name="Kazmierczak K.M."/>
            <person name="Andrzejewski T.M."/>
            <person name="Davidsen T.M."/>
            <person name="Wayne K.J."/>
            <person name="Tettelin H."/>
            <person name="Glass J.I."/>
            <person name="Rusch D."/>
            <person name="Podicherti R."/>
            <person name="Tsui H.-C.T."/>
            <person name="Winkler M.E."/>
        </authorList>
    </citation>
    <scope>NUCLEOTIDE SEQUENCE</scope>
</reference>
<feature type="domain" description="DUF1588" evidence="2">
    <location>
        <begin position="1"/>
        <end position="58"/>
    </location>
</feature>
<accession>A0A382Z0K3</accession>
<dbReference type="Pfam" id="PF07627">
    <property type="entry name" value="PSCyt3"/>
    <property type="match status" value="1"/>
</dbReference>
<dbReference type="InterPro" id="IPR013039">
    <property type="entry name" value="DUF1588"/>
</dbReference>
<dbReference type="InterPro" id="IPR011478">
    <property type="entry name" value="DUF1585"/>
</dbReference>
<protein>
    <recommendedName>
        <fullName evidence="4">DUF1588 domain-containing protein</fullName>
    </recommendedName>
</protein>
<dbReference type="Pfam" id="PF07624">
    <property type="entry name" value="PSD2"/>
    <property type="match status" value="1"/>
</dbReference>
<gene>
    <name evidence="3" type="ORF">METZ01_LOCUS441122</name>
</gene>
<sequence>PPLEVPELDATAGDNKHKTARELMIQHREDPKCNVCHTKLDPIGFAFQNFDLSGRWRAVEHASYQVDELDGKIAWRGKGKTRSVDTVGELPGGEKYRTYDEFKKVLVKDYQRDMVRGLMKNFMLYATGRTPDVDDMAEIDEIMKRNVAQGYPLREMLLAVFQTEAFLAH</sequence>
<name>A0A382Z0K3_9ZZZZ</name>
<evidence type="ECO:0000259" key="1">
    <source>
        <dbReference type="Pfam" id="PF07624"/>
    </source>
</evidence>
<evidence type="ECO:0008006" key="4">
    <source>
        <dbReference type="Google" id="ProtNLM"/>
    </source>
</evidence>
<feature type="domain" description="DUF1585" evidence="1">
    <location>
        <begin position="93"/>
        <end position="166"/>
    </location>
</feature>
<dbReference type="EMBL" id="UINC01179543">
    <property type="protein sequence ID" value="SVD88268.1"/>
    <property type="molecule type" value="Genomic_DNA"/>
</dbReference>
<evidence type="ECO:0000313" key="3">
    <source>
        <dbReference type="EMBL" id="SVD88268.1"/>
    </source>
</evidence>
<dbReference type="AlphaFoldDB" id="A0A382Z0K3"/>
<evidence type="ECO:0000259" key="2">
    <source>
        <dbReference type="Pfam" id="PF07627"/>
    </source>
</evidence>
<feature type="non-terminal residue" evidence="3">
    <location>
        <position position="1"/>
    </location>
</feature>
<organism evidence="3">
    <name type="scientific">marine metagenome</name>
    <dbReference type="NCBI Taxonomy" id="408172"/>
    <lineage>
        <taxon>unclassified sequences</taxon>
        <taxon>metagenomes</taxon>
        <taxon>ecological metagenomes</taxon>
    </lineage>
</organism>
<proteinExistence type="predicted"/>